<organism evidence="1 2">
    <name type="scientific">Cucumis sativus</name>
    <name type="common">Cucumber</name>
    <dbReference type="NCBI Taxonomy" id="3659"/>
    <lineage>
        <taxon>Eukaryota</taxon>
        <taxon>Viridiplantae</taxon>
        <taxon>Streptophyta</taxon>
        <taxon>Embryophyta</taxon>
        <taxon>Tracheophyta</taxon>
        <taxon>Spermatophyta</taxon>
        <taxon>Magnoliopsida</taxon>
        <taxon>eudicotyledons</taxon>
        <taxon>Gunneridae</taxon>
        <taxon>Pentapetalae</taxon>
        <taxon>rosids</taxon>
        <taxon>fabids</taxon>
        <taxon>Cucurbitales</taxon>
        <taxon>Cucurbitaceae</taxon>
        <taxon>Benincaseae</taxon>
        <taxon>Cucumis</taxon>
    </lineage>
</organism>
<proteinExistence type="predicted"/>
<dbReference type="Gramene" id="KGN57380">
    <property type="protein sequence ID" value="KGN57380"/>
    <property type="gene ID" value="Csa_3G182160"/>
</dbReference>
<dbReference type="EMBL" id="CM002924">
    <property type="protein sequence ID" value="KGN57380.1"/>
    <property type="molecule type" value="Genomic_DNA"/>
</dbReference>
<sequence length="87" mass="10197">MHVVRFKEKERKKIKLTLLPPLSLPRRPPILFPPQLRQLPATTSKSLPSFFRAGVARRCRRNFPFTCRLPPYLTENLVWDVIDGQQS</sequence>
<reference evidence="1 2" key="4">
    <citation type="journal article" date="2011" name="BMC Genomics">
        <title>RNA-Seq improves annotation of protein-coding genes in the cucumber genome.</title>
        <authorList>
            <person name="Li Z."/>
            <person name="Zhang Z."/>
            <person name="Yan P."/>
            <person name="Huang S."/>
            <person name="Fei Z."/>
            <person name="Lin K."/>
        </authorList>
    </citation>
    <scope>NUCLEOTIDE SEQUENCE [LARGE SCALE GENOMIC DNA]</scope>
    <source>
        <strain evidence="2">cv. 9930</strain>
    </source>
</reference>
<dbReference type="AlphaFoldDB" id="A0A0A0L5W9"/>
<protein>
    <submittedName>
        <fullName evidence="1">Uncharacterized protein</fullName>
    </submittedName>
</protein>
<dbReference type="Proteomes" id="UP000029981">
    <property type="component" value="Chromosome 3"/>
</dbReference>
<gene>
    <name evidence="1" type="ORF">Csa_3G182160</name>
</gene>
<name>A0A0A0L5W9_CUCSA</name>
<reference evidence="1 2" key="1">
    <citation type="journal article" date="2009" name="Nat. Genet.">
        <title>The genome of the cucumber, Cucumis sativus L.</title>
        <authorList>
            <person name="Huang S."/>
            <person name="Li R."/>
            <person name="Zhang Z."/>
            <person name="Li L."/>
            <person name="Gu X."/>
            <person name="Fan W."/>
            <person name="Lucas W.J."/>
            <person name="Wang X."/>
            <person name="Xie B."/>
            <person name="Ni P."/>
            <person name="Ren Y."/>
            <person name="Zhu H."/>
            <person name="Li J."/>
            <person name="Lin K."/>
            <person name="Jin W."/>
            <person name="Fei Z."/>
            <person name="Li G."/>
            <person name="Staub J."/>
            <person name="Kilian A."/>
            <person name="van der Vossen E.A."/>
            <person name="Wu Y."/>
            <person name="Guo J."/>
            <person name="He J."/>
            <person name="Jia Z."/>
            <person name="Ren Y."/>
            <person name="Tian G."/>
            <person name="Lu Y."/>
            <person name="Ruan J."/>
            <person name="Qian W."/>
            <person name="Wang M."/>
            <person name="Huang Q."/>
            <person name="Li B."/>
            <person name="Xuan Z."/>
            <person name="Cao J."/>
            <person name="Asan"/>
            <person name="Wu Z."/>
            <person name="Zhang J."/>
            <person name="Cai Q."/>
            <person name="Bai Y."/>
            <person name="Zhao B."/>
            <person name="Han Y."/>
            <person name="Li Y."/>
            <person name="Li X."/>
            <person name="Wang S."/>
            <person name="Shi Q."/>
            <person name="Liu S."/>
            <person name="Cho W.K."/>
            <person name="Kim J.Y."/>
            <person name="Xu Y."/>
            <person name="Heller-Uszynska K."/>
            <person name="Miao H."/>
            <person name="Cheng Z."/>
            <person name="Zhang S."/>
            <person name="Wu J."/>
            <person name="Yang Y."/>
            <person name="Kang H."/>
            <person name="Li M."/>
            <person name="Liang H."/>
            <person name="Ren X."/>
            <person name="Shi Z."/>
            <person name="Wen M."/>
            <person name="Jian M."/>
            <person name="Yang H."/>
            <person name="Zhang G."/>
            <person name="Yang Z."/>
            <person name="Chen R."/>
            <person name="Liu S."/>
            <person name="Li J."/>
            <person name="Ma L."/>
            <person name="Liu H."/>
            <person name="Zhou Y."/>
            <person name="Zhao J."/>
            <person name="Fang X."/>
            <person name="Li G."/>
            <person name="Fang L."/>
            <person name="Li Y."/>
            <person name="Liu D."/>
            <person name="Zheng H."/>
            <person name="Zhang Y."/>
            <person name="Qin N."/>
            <person name="Li Z."/>
            <person name="Yang G."/>
            <person name="Yang S."/>
            <person name="Bolund L."/>
            <person name="Kristiansen K."/>
            <person name="Zheng H."/>
            <person name="Li S."/>
            <person name="Zhang X."/>
            <person name="Yang H."/>
            <person name="Wang J."/>
            <person name="Sun R."/>
            <person name="Zhang B."/>
            <person name="Jiang S."/>
            <person name="Wang J."/>
            <person name="Du Y."/>
            <person name="Li S."/>
        </authorList>
    </citation>
    <scope>NUCLEOTIDE SEQUENCE [LARGE SCALE GENOMIC DNA]</scope>
    <source>
        <strain evidence="2">cv. 9930</strain>
    </source>
</reference>
<evidence type="ECO:0000313" key="2">
    <source>
        <dbReference type="Proteomes" id="UP000029981"/>
    </source>
</evidence>
<reference evidence="1 2" key="3">
    <citation type="journal article" date="2010" name="BMC Genomics">
        <title>Transcriptome sequencing and comparative analysis of cucumber flowers with different sex types.</title>
        <authorList>
            <person name="Guo S."/>
            <person name="Zheng Y."/>
            <person name="Joung J.G."/>
            <person name="Liu S."/>
            <person name="Zhang Z."/>
            <person name="Crasta O.R."/>
            <person name="Sobral B.W."/>
            <person name="Xu Y."/>
            <person name="Huang S."/>
            <person name="Fei Z."/>
        </authorList>
    </citation>
    <scope>NUCLEOTIDE SEQUENCE [LARGE SCALE GENOMIC DNA]</scope>
    <source>
        <strain evidence="2">cv. 9930</strain>
    </source>
</reference>
<accession>A0A0A0L5W9</accession>
<keyword evidence="2" id="KW-1185">Reference proteome</keyword>
<evidence type="ECO:0000313" key="1">
    <source>
        <dbReference type="EMBL" id="KGN57380.1"/>
    </source>
</evidence>
<reference evidence="1 2" key="2">
    <citation type="journal article" date="2009" name="PLoS ONE">
        <title>An integrated genetic and cytogenetic map of the cucumber genome.</title>
        <authorList>
            <person name="Ren Y."/>
            <person name="Zhang Z."/>
            <person name="Liu J."/>
            <person name="Staub J.E."/>
            <person name="Han Y."/>
            <person name="Cheng Z."/>
            <person name="Li X."/>
            <person name="Lu J."/>
            <person name="Miao H."/>
            <person name="Kang H."/>
            <person name="Xie B."/>
            <person name="Gu X."/>
            <person name="Wang X."/>
            <person name="Du Y."/>
            <person name="Jin W."/>
            <person name="Huang S."/>
        </authorList>
    </citation>
    <scope>NUCLEOTIDE SEQUENCE [LARGE SCALE GENOMIC DNA]</scope>
    <source>
        <strain evidence="2">cv. 9930</strain>
    </source>
</reference>